<reference evidence="2" key="1">
    <citation type="journal article" date="2020" name="Nature">
        <title>Giant virus diversity and host interactions through global metagenomics.</title>
        <authorList>
            <person name="Schulz F."/>
            <person name="Roux S."/>
            <person name="Paez-Espino D."/>
            <person name="Jungbluth S."/>
            <person name="Walsh D.A."/>
            <person name="Denef V.J."/>
            <person name="McMahon K.D."/>
            <person name="Konstantinidis K.T."/>
            <person name="Eloe-Fadrosh E.A."/>
            <person name="Kyrpides N.C."/>
            <person name="Woyke T."/>
        </authorList>
    </citation>
    <scope>NUCLEOTIDE SEQUENCE</scope>
    <source>
        <strain evidence="2">GVMAG-M-3300023179-2</strain>
    </source>
</reference>
<name>A0A6C0EHH8_9ZZZZ</name>
<proteinExistence type="predicted"/>
<evidence type="ECO:0000313" key="2">
    <source>
        <dbReference type="EMBL" id="QHT26785.1"/>
    </source>
</evidence>
<dbReference type="Pfam" id="PF10021">
    <property type="entry name" value="PARG_cat_microb"/>
    <property type="match status" value="1"/>
</dbReference>
<dbReference type="PANTHER" id="PTHR35596:SF1">
    <property type="entry name" value="MICROBIAL-TYPE PARG CATALYTIC DOMAIN-CONTAINING PROTEIN"/>
    <property type="match status" value="1"/>
</dbReference>
<sequence length="176" mass="19943">MASEISPGGGYKVGSAAQEESLFRRTCLHLALDRSYYPLDNYSGLYTPDVVVISENEVNNYKYYLTPKTMSIITLAAINLKKYKLSYNKIINITTKKIETIFKIAILNNHDSIILSAFGCGAYENDPTLIANIFKDVIYNNNYKSYFKHICFAIIEDNNSEKHGGNLKIFKNILES</sequence>
<dbReference type="Gene3D" id="3.40.220.10">
    <property type="entry name" value="Leucine Aminopeptidase, subunit E, domain 1"/>
    <property type="match status" value="1"/>
</dbReference>
<dbReference type="SUPFAM" id="SSF52949">
    <property type="entry name" value="Macro domain-like"/>
    <property type="match status" value="1"/>
</dbReference>
<dbReference type="NCBIfam" id="TIGR02452">
    <property type="entry name" value="TIGR02452 family protein"/>
    <property type="match status" value="1"/>
</dbReference>
<feature type="domain" description="Microbial-type PARG catalytic" evidence="1">
    <location>
        <begin position="1"/>
        <end position="43"/>
    </location>
</feature>
<protein>
    <recommendedName>
        <fullName evidence="1">Microbial-type PARG catalytic domain-containing protein</fullName>
    </recommendedName>
</protein>
<dbReference type="InterPro" id="IPR012664">
    <property type="entry name" value="CHP02452"/>
</dbReference>
<organism evidence="2">
    <name type="scientific">viral metagenome</name>
    <dbReference type="NCBI Taxonomy" id="1070528"/>
    <lineage>
        <taxon>unclassified sequences</taxon>
        <taxon>metagenomes</taxon>
        <taxon>organismal metagenomes</taxon>
    </lineage>
</organism>
<dbReference type="EMBL" id="MN739802">
    <property type="protein sequence ID" value="QHT26785.1"/>
    <property type="molecule type" value="Genomic_DNA"/>
</dbReference>
<accession>A0A6C0EHH8</accession>
<dbReference type="PANTHER" id="PTHR35596">
    <property type="entry name" value="DUF2263 DOMAIN-CONTAINING PROTEIN"/>
    <property type="match status" value="1"/>
</dbReference>
<dbReference type="InterPro" id="IPR043472">
    <property type="entry name" value="Macro_dom-like"/>
</dbReference>
<dbReference type="InterPro" id="IPR019261">
    <property type="entry name" value="PARG_cat_microbial"/>
</dbReference>
<evidence type="ECO:0000259" key="1">
    <source>
        <dbReference type="Pfam" id="PF10021"/>
    </source>
</evidence>
<dbReference type="AlphaFoldDB" id="A0A6C0EHH8"/>